<proteinExistence type="predicted"/>
<name>A0A1M4MUX4_9RHOB</name>
<dbReference type="EMBL" id="FMJB01000006">
    <property type="protein sequence ID" value="SCM65953.1"/>
    <property type="molecule type" value="Genomic_DNA"/>
</dbReference>
<evidence type="ECO:0000313" key="1">
    <source>
        <dbReference type="EMBL" id="SCM65953.1"/>
    </source>
</evidence>
<keyword evidence="2" id="KW-1185">Reference proteome</keyword>
<dbReference type="AlphaFoldDB" id="A0A1M4MUX4"/>
<gene>
    <name evidence="1" type="ORF">KARMA_0123</name>
</gene>
<sequence length="89" mass="9787">MSKIKELERSIEVIAGQITAQQMIMEGVIVEALRKKAIDEAQIMALLTQGMDVFENNKNMTKSETFGALGTLTSVADTIKRMKDAKLIG</sequence>
<organism evidence="1 2">
    <name type="scientific">Donghicola eburneus</name>
    <dbReference type="NCBI Taxonomy" id="393278"/>
    <lineage>
        <taxon>Bacteria</taxon>
        <taxon>Pseudomonadati</taxon>
        <taxon>Pseudomonadota</taxon>
        <taxon>Alphaproteobacteria</taxon>
        <taxon>Rhodobacterales</taxon>
        <taxon>Roseobacteraceae</taxon>
        <taxon>Donghicola</taxon>
    </lineage>
</organism>
<protein>
    <submittedName>
        <fullName evidence="1">Uncharacterized protein</fullName>
    </submittedName>
</protein>
<dbReference type="RefSeq" id="WP_072702433.1">
    <property type="nucleotide sequence ID" value="NZ_FMJB01000006.1"/>
</dbReference>
<dbReference type="Proteomes" id="UP000184085">
    <property type="component" value="Unassembled WGS sequence"/>
</dbReference>
<accession>A0A1M4MUX4</accession>
<reference evidence="2" key="1">
    <citation type="submission" date="2016-09" db="EMBL/GenBank/DDBJ databases">
        <authorList>
            <person name="Wibberg D."/>
        </authorList>
    </citation>
    <scope>NUCLEOTIDE SEQUENCE [LARGE SCALE GENOMIC DNA]</scope>
</reference>
<evidence type="ECO:0000313" key="2">
    <source>
        <dbReference type="Proteomes" id="UP000184085"/>
    </source>
</evidence>